<dbReference type="InterPro" id="IPR011004">
    <property type="entry name" value="Trimer_LpxA-like_sf"/>
</dbReference>
<dbReference type="PANTHER" id="PTHR23416">
    <property type="entry name" value="SIALIC ACID SYNTHASE-RELATED"/>
    <property type="match status" value="1"/>
</dbReference>
<dbReference type="CDD" id="cd04647">
    <property type="entry name" value="LbH_MAT_like"/>
    <property type="match status" value="1"/>
</dbReference>
<dbReference type="SUPFAM" id="SSF51161">
    <property type="entry name" value="Trimeric LpxA-like enzymes"/>
    <property type="match status" value="1"/>
</dbReference>
<evidence type="ECO:0000313" key="2">
    <source>
        <dbReference type="Proteomes" id="UP000182257"/>
    </source>
</evidence>
<keyword evidence="1" id="KW-0808">Transferase</keyword>
<reference evidence="1 2" key="1">
    <citation type="submission" date="2016-10" db="EMBL/GenBank/DDBJ databases">
        <authorList>
            <person name="de Groot N.N."/>
        </authorList>
    </citation>
    <scope>NUCLEOTIDE SEQUENCE [LARGE SCALE GENOMIC DNA]</scope>
    <source>
        <strain evidence="1 2">D31d</strain>
    </source>
</reference>
<gene>
    <name evidence="1" type="ORF">SAMN05216462_2918</name>
</gene>
<dbReference type="InterPro" id="IPR051159">
    <property type="entry name" value="Hexapeptide_acetyltransf"/>
</dbReference>
<dbReference type="AlphaFoldDB" id="A0A1H4EU13"/>
<dbReference type="PANTHER" id="PTHR23416:SF78">
    <property type="entry name" value="LIPOPOLYSACCHARIDE BIOSYNTHESIS O-ACETYL TRANSFERASE WBBJ-RELATED"/>
    <property type="match status" value="1"/>
</dbReference>
<dbReference type="Gene3D" id="2.160.10.10">
    <property type="entry name" value="Hexapeptide repeat proteins"/>
    <property type="match status" value="1"/>
</dbReference>
<dbReference type="InterPro" id="IPR001451">
    <property type="entry name" value="Hexapep"/>
</dbReference>
<dbReference type="GO" id="GO:0016740">
    <property type="term" value="F:transferase activity"/>
    <property type="evidence" value="ECO:0007669"/>
    <property type="project" value="UniProtKB-KW"/>
</dbReference>
<organism evidence="1 2">
    <name type="scientific">Xylanibacter ruminicola</name>
    <name type="common">Prevotella ruminicola</name>
    <dbReference type="NCBI Taxonomy" id="839"/>
    <lineage>
        <taxon>Bacteria</taxon>
        <taxon>Pseudomonadati</taxon>
        <taxon>Bacteroidota</taxon>
        <taxon>Bacteroidia</taxon>
        <taxon>Bacteroidales</taxon>
        <taxon>Prevotellaceae</taxon>
        <taxon>Xylanibacter</taxon>
    </lineage>
</organism>
<dbReference type="Proteomes" id="UP000182257">
    <property type="component" value="Unassembled WGS sequence"/>
</dbReference>
<dbReference type="EMBL" id="FNRF01000006">
    <property type="protein sequence ID" value="SEA87712.1"/>
    <property type="molecule type" value="Genomic_DNA"/>
</dbReference>
<protein>
    <submittedName>
        <fullName evidence="1">Acetyltransferase (Isoleucine patch superfamily)</fullName>
    </submittedName>
</protein>
<proteinExistence type="predicted"/>
<dbReference type="Pfam" id="PF00132">
    <property type="entry name" value="Hexapep"/>
    <property type="match status" value="1"/>
</dbReference>
<name>A0A1H4EU13_XYLRU</name>
<accession>A0A1H4EU13</accession>
<sequence>MVSLKKMLQIVMWIVSKVYPYEFALYLKSIRDVLYTLWLKNRLKSLGNHSQICSACEIIGKNIVIGDNVRIEKDSVIESVQKYGNQCFNSRIHIGRKCHIGSYTHISAINGVYIGEGLLTGRRVLITDNSHGRFTKEDLLKAPEERDVVSKGQLVIENNVWICEGASIIGGIRIGEGSIVAANAVVTKDVPPYSLVAGVPAKVVKRIEMNN</sequence>
<dbReference type="OrthoDB" id="9812571at2"/>
<evidence type="ECO:0000313" key="1">
    <source>
        <dbReference type="EMBL" id="SEA87712.1"/>
    </source>
</evidence>